<name>A0A6G8AL92_9ENTE</name>
<organism evidence="1 2">
    <name type="scientific">Vagococcus coleopterorum</name>
    <dbReference type="NCBI Taxonomy" id="2714946"/>
    <lineage>
        <taxon>Bacteria</taxon>
        <taxon>Bacillati</taxon>
        <taxon>Bacillota</taxon>
        <taxon>Bacilli</taxon>
        <taxon>Lactobacillales</taxon>
        <taxon>Enterococcaceae</taxon>
        <taxon>Vagococcus</taxon>
    </lineage>
</organism>
<dbReference type="RefSeq" id="WP_166006568.1">
    <property type="nucleotide sequence ID" value="NZ_CP049886.1"/>
</dbReference>
<proteinExistence type="predicted"/>
<protein>
    <submittedName>
        <fullName evidence="1">DUF4809 family protein</fullName>
    </submittedName>
</protein>
<dbReference type="Proteomes" id="UP000500890">
    <property type="component" value="Chromosome"/>
</dbReference>
<reference evidence="1 2" key="1">
    <citation type="submission" date="2020-03" db="EMBL/GenBank/DDBJ databases">
        <title>Vagococcus sp. nov., isolated from beetles.</title>
        <authorList>
            <person name="Hyun D.-W."/>
            <person name="Bae J.-W."/>
        </authorList>
    </citation>
    <scope>NUCLEOTIDE SEQUENCE [LARGE SCALE GENOMIC DNA]</scope>
    <source>
        <strain evidence="1 2">HDW17A</strain>
    </source>
</reference>
<sequence length="132" mass="14906">MKKAILSSSVDLTNGGCNACGTVESVSYRLELNGREITMDGLTVSSVVMTIVLAEGWQQEFKMGMMDDYTLYSKDGKEVRLDEEYDAVTYQGAKQVNMPNRISDFEKLFEQVNRVLEDAFEIESYEFVLEGN</sequence>
<dbReference type="KEGG" id="vah:G7081_00955"/>
<accession>A0A6G8AL92</accession>
<gene>
    <name evidence="1" type="ORF">G7081_00955</name>
</gene>
<evidence type="ECO:0000313" key="2">
    <source>
        <dbReference type="Proteomes" id="UP000500890"/>
    </source>
</evidence>
<dbReference type="Pfam" id="PF16067">
    <property type="entry name" value="DUF4809"/>
    <property type="match status" value="1"/>
</dbReference>
<dbReference type="EMBL" id="CP049886">
    <property type="protein sequence ID" value="QIL45757.1"/>
    <property type="molecule type" value="Genomic_DNA"/>
</dbReference>
<dbReference type="AlphaFoldDB" id="A0A6G8AL92"/>
<evidence type="ECO:0000313" key="1">
    <source>
        <dbReference type="EMBL" id="QIL45757.1"/>
    </source>
</evidence>
<keyword evidence="2" id="KW-1185">Reference proteome</keyword>
<dbReference type="InterPro" id="IPR032080">
    <property type="entry name" value="DUF4809"/>
</dbReference>